<comment type="caution">
    <text evidence="1">The sequence shown here is derived from an EMBL/GenBank/DDBJ whole genome shotgun (WGS) entry which is preliminary data.</text>
</comment>
<sequence>MDGGRARHPCWRREWESGMRLRTEPPPRVLLRPDTRFYDVLSLLSGSHLACLSPLYNLFIALRISDLDFIQVWYSTTGYYIRVLVFTVRSLIGS</sequence>
<dbReference type="EMBL" id="JANPWB010000016">
    <property type="protein sequence ID" value="KAJ1082724.1"/>
    <property type="molecule type" value="Genomic_DNA"/>
</dbReference>
<gene>
    <name evidence="1" type="ORF">NDU88_002889</name>
</gene>
<dbReference type="AlphaFoldDB" id="A0AAV7KWN9"/>
<evidence type="ECO:0000313" key="1">
    <source>
        <dbReference type="EMBL" id="KAJ1082724.1"/>
    </source>
</evidence>
<proteinExistence type="predicted"/>
<name>A0AAV7KWN9_PLEWA</name>
<accession>A0AAV7KWN9</accession>
<keyword evidence="2" id="KW-1185">Reference proteome</keyword>
<organism evidence="1 2">
    <name type="scientific">Pleurodeles waltl</name>
    <name type="common">Iberian ribbed newt</name>
    <dbReference type="NCBI Taxonomy" id="8319"/>
    <lineage>
        <taxon>Eukaryota</taxon>
        <taxon>Metazoa</taxon>
        <taxon>Chordata</taxon>
        <taxon>Craniata</taxon>
        <taxon>Vertebrata</taxon>
        <taxon>Euteleostomi</taxon>
        <taxon>Amphibia</taxon>
        <taxon>Batrachia</taxon>
        <taxon>Caudata</taxon>
        <taxon>Salamandroidea</taxon>
        <taxon>Salamandridae</taxon>
        <taxon>Pleurodelinae</taxon>
        <taxon>Pleurodeles</taxon>
    </lineage>
</organism>
<dbReference type="Proteomes" id="UP001066276">
    <property type="component" value="Chromosome 12"/>
</dbReference>
<reference evidence="1" key="1">
    <citation type="journal article" date="2022" name="bioRxiv">
        <title>Sequencing and chromosome-scale assembly of the giantPleurodeles waltlgenome.</title>
        <authorList>
            <person name="Brown T."/>
            <person name="Elewa A."/>
            <person name="Iarovenko S."/>
            <person name="Subramanian E."/>
            <person name="Araus A.J."/>
            <person name="Petzold A."/>
            <person name="Susuki M."/>
            <person name="Suzuki K.-i.T."/>
            <person name="Hayashi T."/>
            <person name="Toyoda A."/>
            <person name="Oliveira C."/>
            <person name="Osipova E."/>
            <person name="Leigh N.D."/>
            <person name="Simon A."/>
            <person name="Yun M.H."/>
        </authorList>
    </citation>
    <scope>NUCLEOTIDE SEQUENCE</scope>
    <source>
        <strain evidence="1">20211129_DDA</strain>
        <tissue evidence="1">Liver</tissue>
    </source>
</reference>
<evidence type="ECO:0000313" key="2">
    <source>
        <dbReference type="Proteomes" id="UP001066276"/>
    </source>
</evidence>
<protein>
    <submittedName>
        <fullName evidence="1">Uncharacterized protein</fullName>
    </submittedName>
</protein>